<feature type="region of interest" description="Disordered" evidence="1">
    <location>
        <begin position="1"/>
        <end position="20"/>
    </location>
</feature>
<proteinExistence type="predicted"/>
<dbReference type="EMBL" id="MAXA01000113">
    <property type="protein sequence ID" value="OHV37364.1"/>
    <property type="molecule type" value="Genomic_DNA"/>
</dbReference>
<dbReference type="OrthoDB" id="4725947at2"/>
<comment type="caution">
    <text evidence="2">The sequence shown here is derived from an EMBL/GenBank/DDBJ whole genome shotgun (WGS) entry which is preliminary data.</text>
</comment>
<dbReference type="Proteomes" id="UP000179769">
    <property type="component" value="Unassembled WGS sequence"/>
</dbReference>
<keyword evidence="3" id="KW-1185">Reference proteome</keyword>
<accession>A0A1S1QY29</accession>
<dbReference type="Pfam" id="PF06127">
    <property type="entry name" value="Mpo1-like"/>
    <property type="match status" value="1"/>
</dbReference>
<sequence length="127" mass="13749">MTSRGPVTSREPEPPPASAPFAEKMAYYRSQHTTRGIRATHLVGIPGVAFSLPLLVGRPKVGLPMFVASWALQVAGHSVFEQNSPTLTKGFVTYQLCGLAFWCEEVADLLAGRGLGGQTRPPRRSRT</sequence>
<reference evidence="3" key="1">
    <citation type="submission" date="2016-07" db="EMBL/GenBank/DDBJ databases">
        <title>Frankia sp. NRRL B-16219 Genome sequencing.</title>
        <authorList>
            <person name="Ghodhbane-Gtari F."/>
            <person name="Swanson E."/>
            <person name="Gueddou A."/>
            <person name="Louati M."/>
            <person name="Nouioui I."/>
            <person name="Hezbri K."/>
            <person name="Abebe-Akele F."/>
            <person name="Simpson S."/>
            <person name="Morris K."/>
            <person name="Thomas K."/>
            <person name="Gtari M."/>
            <person name="Tisa L.S."/>
        </authorList>
    </citation>
    <scope>NUCLEOTIDE SEQUENCE [LARGE SCALE GENOMIC DNA]</scope>
    <source>
        <strain evidence="3">NRRL B-16219</strain>
    </source>
</reference>
<evidence type="ECO:0000313" key="2">
    <source>
        <dbReference type="EMBL" id="OHV37364.1"/>
    </source>
</evidence>
<protein>
    <recommendedName>
        <fullName evidence="4">DUF962 family protein</fullName>
    </recommendedName>
</protein>
<gene>
    <name evidence="2" type="ORF">BBK14_02265</name>
</gene>
<evidence type="ECO:0000313" key="3">
    <source>
        <dbReference type="Proteomes" id="UP000179769"/>
    </source>
</evidence>
<dbReference type="AlphaFoldDB" id="A0A1S1QY29"/>
<evidence type="ECO:0000256" key="1">
    <source>
        <dbReference type="SAM" id="MobiDB-lite"/>
    </source>
</evidence>
<organism evidence="2 3">
    <name type="scientific">Parafrankia soli</name>
    <dbReference type="NCBI Taxonomy" id="2599596"/>
    <lineage>
        <taxon>Bacteria</taxon>
        <taxon>Bacillati</taxon>
        <taxon>Actinomycetota</taxon>
        <taxon>Actinomycetes</taxon>
        <taxon>Frankiales</taxon>
        <taxon>Frankiaceae</taxon>
        <taxon>Parafrankia</taxon>
    </lineage>
</organism>
<name>A0A1S1QY29_9ACTN</name>
<evidence type="ECO:0008006" key="4">
    <source>
        <dbReference type="Google" id="ProtNLM"/>
    </source>
</evidence>
<dbReference type="InterPro" id="IPR009305">
    <property type="entry name" value="Mpo1-like"/>
</dbReference>